<keyword evidence="4" id="KW-1185">Reference proteome</keyword>
<feature type="domain" description="CARD" evidence="2">
    <location>
        <begin position="161"/>
        <end position="225"/>
    </location>
</feature>
<dbReference type="InterPro" id="IPR011029">
    <property type="entry name" value="DEATH-like_dom_sf"/>
</dbReference>
<proteinExistence type="predicted"/>
<dbReference type="InterPro" id="IPR001315">
    <property type="entry name" value="CARD"/>
</dbReference>
<accession>A0A669F9R5</accession>
<evidence type="ECO:0000313" key="4">
    <source>
        <dbReference type="Proteomes" id="UP000005207"/>
    </source>
</evidence>
<dbReference type="GeneTree" id="ENSGT00730000111912"/>
<feature type="compositionally biased region" description="Basic and acidic residues" evidence="1">
    <location>
        <begin position="15"/>
        <end position="32"/>
    </location>
</feature>
<dbReference type="Pfam" id="PF00619">
    <property type="entry name" value="CARD"/>
    <property type="match status" value="1"/>
</dbReference>
<dbReference type="Proteomes" id="UP000005207">
    <property type="component" value="Linkage group LG9"/>
</dbReference>
<feature type="region of interest" description="Disordered" evidence="1">
    <location>
        <begin position="15"/>
        <end position="43"/>
    </location>
</feature>
<name>A0A669F9R5_ORENI</name>
<organism evidence="3 4">
    <name type="scientific">Oreochromis niloticus</name>
    <name type="common">Nile tilapia</name>
    <name type="synonym">Tilapia nilotica</name>
    <dbReference type="NCBI Taxonomy" id="8128"/>
    <lineage>
        <taxon>Eukaryota</taxon>
        <taxon>Metazoa</taxon>
        <taxon>Chordata</taxon>
        <taxon>Craniata</taxon>
        <taxon>Vertebrata</taxon>
        <taxon>Euteleostomi</taxon>
        <taxon>Actinopterygii</taxon>
        <taxon>Neopterygii</taxon>
        <taxon>Teleostei</taxon>
        <taxon>Neoteleostei</taxon>
        <taxon>Acanthomorphata</taxon>
        <taxon>Ovalentaria</taxon>
        <taxon>Cichlomorphae</taxon>
        <taxon>Cichliformes</taxon>
        <taxon>Cichlidae</taxon>
        <taxon>African cichlids</taxon>
        <taxon>Pseudocrenilabrinae</taxon>
        <taxon>Oreochromini</taxon>
        <taxon>Oreochromis</taxon>
    </lineage>
</organism>
<reference evidence="3" key="2">
    <citation type="submission" date="2025-08" db="UniProtKB">
        <authorList>
            <consortium name="Ensembl"/>
        </authorList>
    </citation>
    <scope>IDENTIFICATION</scope>
</reference>
<dbReference type="PROSITE" id="PS50209">
    <property type="entry name" value="CARD"/>
    <property type="match status" value="1"/>
</dbReference>
<dbReference type="Ensembl" id="ENSONIT00000081087.1">
    <property type="protein sequence ID" value="ENSONIP00000080241.1"/>
    <property type="gene ID" value="ENSONIG00000032262.1"/>
</dbReference>
<evidence type="ECO:0000256" key="1">
    <source>
        <dbReference type="SAM" id="MobiDB-lite"/>
    </source>
</evidence>
<dbReference type="Gene3D" id="1.10.533.10">
    <property type="entry name" value="Death Domain, Fas"/>
    <property type="match status" value="1"/>
</dbReference>
<dbReference type="GO" id="GO:0042981">
    <property type="term" value="P:regulation of apoptotic process"/>
    <property type="evidence" value="ECO:0007669"/>
    <property type="project" value="InterPro"/>
</dbReference>
<dbReference type="SUPFAM" id="SSF47986">
    <property type="entry name" value="DEATH domain"/>
    <property type="match status" value="1"/>
</dbReference>
<reference evidence="3" key="3">
    <citation type="submission" date="2025-09" db="UniProtKB">
        <authorList>
            <consortium name="Ensembl"/>
        </authorList>
    </citation>
    <scope>IDENTIFICATION</scope>
</reference>
<reference evidence="4" key="1">
    <citation type="submission" date="2012-01" db="EMBL/GenBank/DDBJ databases">
        <title>The Genome Sequence of Oreochromis niloticus (Nile Tilapia).</title>
        <authorList>
            <consortium name="Broad Institute Genome Assembly Team"/>
            <consortium name="Broad Institute Sequencing Platform"/>
            <person name="Di Palma F."/>
            <person name="Johnson J."/>
            <person name="Lander E.S."/>
            <person name="Lindblad-Toh K."/>
        </authorList>
    </citation>
    <scope>NUCLEOTIDE SEQUENCE [LARGE SCALE GENOMIC DNA]</scope>
</reference>
<evidence type="ECO:0000259" key="2">
    <source>
        <dbReference type="PROSITE" id="PS50209"/>
    </source>
</evidence>
<sequence>MKCLFKNRHLKEKKREISKVGDDPISEGKTEEDTNYAFKSHDEEGEEDVRTGCCFFPRRPSCRTYRSGAEISLGGDDHDGVCYRNFSVPTEKHFSESRATTTMMMMMVFKIMKTIMMTLTDSTSSHSVWKRAVYLSSSGVKKCRDSVPWNLSPDERLLNVRSGFIDGISEPVLNSLLDKLLEKKVIIDAELEAGIMQNRSDRARFVIDIVRKKGEAASSQMIEVLCYLDSYFCKSLRLI</sequence>
<evidence type="ECO:0000313" key="3">
    <source>
        <dbReference type="Ensembl" id="ENSONIP00000080241.1"/>
    </source>
</evidence>
<protein>
    <recommendedName>
        <fullName evidence="2">CARD domain-containing protein</fullName>
    </recommendedName>
</protein>
<dbReference type="AlphaFoldDB" id="A0A669F9R5"/>